<feature type="region of interest" description="Disordered" evidence="2">
    <location>
        <begin position="550"/>
        <end position="577"/>
    </location>
</feature>
<feature type="compositionally biased region" description="Basic and acidic residues" evidence="2">
    <location>
        <begin position="233"/>
        <end position="242"/>
    </location>
</feature>
<dbReference type="Proteomes" id="UP000507470">
    <property type="component" value="Unassembled WGS sequence"/>
</dbReference>
<dbReference type="AlphaFoldDB" id="A0A6J8DUP6"/>
<protein>
    <submittedName>
        <fullName evidence="3">Uncharacterized protein</fullName>
    </submittedName>
</protein>
<evidence type="ECO:0000313" key="4">
    <source>
        <dbReference type="Proteomes" id="UP000507470"/>
    </source>
</evidence>
<gene>
    <name evidence="3" type="ORF">MCOR_44523</name>
</gene>
<evidence type="ECO:0000256" key="1">
    <source>
        <dbReference type="SAM" id="Coils"/>
    </source>
</evidence>
<keyword evidence="4" id="KW-1185">Reference proteome</keyword>
<evidence type="ECO:0000313" key="3">
    <source>
        <dbReference type="EMBL" id="CAC5411432.1"/>
    </source>
</evidence>
<dbReference type="EMBL" id="CACVKT020007845">
    <property type="protein sequence ID" value="CAC5411432.1"/>
    <property type="molecule type" value="Genomic_DNA"/>
</dbReference>
<name>A0A6J8DUP6_MYTCO</name>
<feature type="coiled-coil region" evidence="1">
    <location>
        <begin position="329"/>
        <end position="383"/>
    </location>
</feature>
<keyword evidence="1" id="KW-0175">Coiled coil</keyword>
<sequence length="577" mass="64833">MSKETDSSENIPRPRSSRVYFFSEVPQIATCHECAVLVPVPKKSKVHLFRRKKSELSLHSFGSCTILLLESDAQEDIVNFSGDENQTPLMTIYLNRLIDKSLEHIVKESKVWQEFHLNDQGKKRSFVLQFQKGPEFDEFYPKLQRVINTLNACRVGKANINKKYILVGFKHKEPDEFIQTIKGKSSTESGLSDNSCSSNTLVHRPYNPHPHVTRVTGLDQALERSKSTQSVKSDVKTREGKYHKERHGSISAPQSCEFLQTVDDPAWTVDIRSNIKTPEEKYNKESNGSLSSPQSCELFLQTVDDPAWIVDIKSEIGDRETIIGDKQTLKVLSDQHENLEKTLRITEIDTDSENSENVDEQTLKVLSDQHENLEKTLRITEIDTDSENSENVDEQTLKVLSDQHENLEKTLRITDIDNNTENSENVDMNNDAKNIVFSEGFNISDTDFVCTGKTNSNIADDNNLLSVCAENLTIKARQDQNQSKHYTPLLQAAINDGDQEKARQYAAILAASHVKGIVLLNDETHEQDINMQSQEFAGYGAGYHGGYSGSNSLNLPPNTSPSDLEKTGAIVQPVSGD</sequence>
<dbReference type="OrthoDB" id="6069218at2759"/>
<proteinExistence type="predicted"/>
<organism evidence="3 4">
    <name type="scientific">Mytilus coruscus</name>
    <name type="common">Sea mussel</name>
    <dbReference type="NCBI Taxonomy" id="42192"/>
    <lineage>
        <taxon>Eukaryota</taxon>
        <taxon>Metazoa</taxon>
        <taxon>Spiralia</taxon>
        <taxon>Lophotrochozoa</taxon>
        <taxon>Mollusca</taxon>
        <taxon>Bivalvia</taxon>
        <taxon>Autobranchia</taxon>
        <taxon>Pteriomorphia</taxon>
        <taxon>Mytilida</taxon>
        <taxon>Mytiloidea</taxon>
        <taxon>Mytilidae</taxon>
        <taxon>Mytilinae</taxon>
        <taxon>Mytilus</taxon>
    </lineage>
</organism>
<accession>A0A6J8DUP6</accession>
<feature type="compositionally biased region" description="Polar residues" evidence="2">
    <location>
        <begin position="184"/>
        <end position="201"/>
    </location>
</feature>
<feature type="region of interest" description="Disordered" evidence="2">
    <location>
        <begin position="184"/>
        <end position="249"/>
    </location>
</feature>
<feature type="compositionally biased region" description="Polar residues" evidence="2">
    <location>
        <begin position="551"/>
        <end position="562"/>
    </location>
</feature>
<evidence type="ECO:0000256" key="2">
    <source>
        <dbReference type="SAM" id="MobiDB-lite"/>
    </source>
</evidence>
<reference evidence="3 4" key="1">
    <citation type="submission" date="2020-06" db="EMBL/GenBank/DDBJ databases">
        <authorList>
            <person name="Li R."/>
            <person name="Bekaert M."/>
        </authorList>
    </citation>
    <scope>NUCLEOTIDE SEQUENCE [LARGE SCALE GENOMIC DNA]</scope>
    <source>
        <strain evidence="4">wild</strain>
    </source>
</reference>